<dbReference type="GO" id="GO:0003677">
    <property type="term" value="F:DNA binding"/>
    <property type="evidence" value="ECO:0007669"/>
    <property type="project" value="UniProtKB-UniRule"/>
</dbReference>
<feature type="domain" description="HTH tetR-type" evidence="3">
    <location>
        <begin position="20"/>
        <end position="80"/>
    </location>
</feature>
<name>A0A501X492_9GAMM</name>
<protein>
    <submittedName>
        <fullName evidence="4">TetR/AcrR family transcriptional regulator</fullName>
    </submittedName>
</protein>
<dbReference type="OrthoDB" id="4541465at2"/>
<dbReference type="SUPFAM" id="SSF46689">
    <property type="entry name" value="Homeodomain-like"/>
    <property type="match status" value="1"/>
</dbReference>
<keyword evidence="5" id="KW-1185">Reference proteome</keyword>
<dbReference type="Proteomes" id="UP000315901">
    <property type="component" value="Unassembled WGS sequence"/>
</dbReference>
<sequence>MSTARTSTDSPPTERIPSAKRSRLDWLNFAFDVLVQQGPEQLKITPLCELRGVTKGSFYHHFKNRDAFIDALMAHWYDTTTQGFIDQVDSSAPALERLKALDAVIAANNIEAEHHIRAWALKEPKIVSHLEKIDQQRRAYLASCYVELGLDTDHANDVALIAYASFLGMMQIYPAPSSVEVERVTLMALKAFIPNVDLK</sequence>
<evidence type="ECO:0000313" key="4">
    <source>
        <dbReference type="EMBL" id="TPE55294.1"/>
    </source>
</evidence>
<proteinExistence type="predicted"/>
<dbReference type="InterPro" id="IPR009057">
    <property type="entry name" value="Homeodomain-like_sf"/>
</dbReference>
<dbReference type="RefSeq" id="WP_140586957.1">
    <property type="nucleotide sequence ID" value="NZ_VFRR01000002.1"/>
</dbReference>
<comment type="caution">
    <text evidence="4">The sequence shown here is derived from an EMBL/GenBank/DDBJ whole genome shotgun (WGS) entry which is preliminary data.</text>
</comment>
<dbReference type="EMBL" id="VFRR01000002">
    <property type="protein sequence ID" value="TPE55294.1"/>
    <property type="molecule type" value="Genomic_DNA"/>
</dbReference>
<evidence type="ECO:0000256" key="2">
    <source>
        <dbReference type="PROSITE-ProRule" id="PRU00335"/>
    </source>
</evidence>
<evidence type="ECO:0000256" key="1">
    <source>
        <dbReference type="ARBA" id="ARBA00023125"/>
    </source>
</evidence>
<organism evidence="4 5">
    <name type="scientific">Maribrevibacterium harenarium</name>
    <dbReference type="NCBI Taxonomy" id="2589817"/>
    <lineage>
        <taxon>Bacteria</taxon>
        <taxon>Pseudomonadati</taxon>
        <taxon>Pseudomonadota</taxon>
        <taxon>Gammaproteobacteria</taxon>
        <taxon>Oceanospirillales</taxon>
        <taxon>Oceanospirillaceae</taxon>
        <taxon>Maribrevibacterium</taxon>
    </lineage>
</organism>
<evidence type="ECO:0000313" key="5">
    <source>
        <dbReference type="Proteomes" id="UP000315901"/>
    </source>
</evidence>
<accession>A0A501X492</accession>
<dbReference type="InterPro" id="IPR001647">
    <property type="entry name" value="HTH_TetR"/>
</dbReference>
<evidence type="ECO:0000259" key="3">
    <source>
        <dbReference type="PROSITE" id="PS50977"/>
    </source>
</evidence>
<dbReference type="PROSITE" id="PS50977">
    <property type="entry name" value="HTH_TETR_2"/>
    <property type="match status" value="1"/>
</dbReference>
<reference evidence="4 5" key="1">
    <citation type="submission" date="2019-06" db="EMBL/GenBank/DDBJ databases">
        <title>A novel bacterium of genus Marinomonas, isolated from coastal sand.</title>
        <authorList>
            <person name="Huang H."/>
            <person name="Mo K."/>
            <person name="Hu Y."/>
        </authorList>
    </citation>
    <scope>NUCLEOTIDE SEQUENCE [LARGE SCALE GENOMIC DNA]</scope>
    <source>
        <strain evidence="4 5">HB171799</strain>
    </source>
</reference>
<keyword evidence="1 2" id="KW-0238">DNA-binding</keyword>
<gene>
    <name evidence="4" type="ORF">FJM67_01735</name>
</gene>
<dbReference type="Gene3D" id="1.10.357.10">
    <property type="entry name" value="Tetracycline Repressor, domain 2"/>
    <property type="match status" value="1"/>
</dbReference>
<feature type="DNA-binding region" description="H-T-H motif" evidence="2">
    <location>
        <begin position="43"/>
        <end position="62"/>
    </location>
</feature>
<dbReference type="Pfam" id="PF00440">
    <property type="entry name" value="TetR_N"/>
    <property type="match status" value="1"/>
</dbReference>
<dbReference type="AlphaFoldDB" id="A0A501X492"/>